<dbReference type="RefSeq" id="WP_216517317.1">
    <property type="nucleotide sequence ID" value="NZ_JAHLPM010000003.1"/>
</dbReference>
<dbReference type="PANTHER" id="PTHR33202">
    <property type="entry name" value="ZINC UPTAKE REGULATION PROTEIN"/>
    <property type="match status" value="1"/>
</dbReference>
<dbReference type="EMBL" id="JAHLPM010000003">
    <property type="protein sequence ID" value="MBU5437320.1"/>
    <property type="molecule type" value="Genomic_DNA"/>
</dbReference>
<sequence>MSKLSSEELKYIKKKLIDKGYKLTEQRETILNVIVENKIRHLSIDEIYELVKITLPDIGIATVYRTIVLLKKLDLLCEVDLGDGFARYEIVYLDKERYHPHLICSSCGKIIEVKDSLLELVEFTIEKESNFKIITRNIVFYGLCNECDNNKILSG</sequence>
<evidence type="ECO:0000313" key="2">
    <source>
        <dbReference type="Proteomes" id="UP000749471"/>
    </source>
</evidence>
<dbReference type="InterPro" id="IPR002481">
    <property type="entry name" value="FUR"/>
</dbReference>
<name>A0ABS6E4E2_9FIRM</name>
<gene>
    <name evidence="1" type="ORF">KQI42_04825</name>
</gene>
<dbReference type="Proteomes" id="UP000749471">
    <property type="component" value="Unassembled WGS sequence"/>
</dbReference>
<evidence type="ECO:0000313" key="1">
    <source>
        <dbReference type="EMBL" id="MBU5437320.1"/>
    </source>
</evidence>
<comment type="caution">
    <text evidence="1">The sequence shown here is derived from an EMBL/GenBank/DDBJ whole genome shotgun (WGS) entry which is preliminary data.</text>
</comment>
<accession>A0ABS6E4E2</accession>
<keyword evidence="2" id="KW-1185">Reference proteome</keyword>
<proteinExistence type="predicted"/>
<organism evidence="1 2">
    <name type="scientific">Tissierella simiarum</name>
    <dbReference type="NCBI Taxonomy" id="2841534"/>
    <lineage>
        <taxon>Bacteria</taxon>
        <taxon>Bacillati</taxon>
        <taxon>Bacillota</taxon>
        <taxon>Tissierellia</taxon>
        <taxon>Tissierellales</taxon>
        <taxon>Tissierellaceae</taxon>
        <taxon>Tissierella</taxon>
    </lineage>
</organism>
<protein>
    <submittedName>
        <fullName evidence="1">Transcriptional repressor</fullName>
    </submittedName>
</protein>
<reference evidence="1 2" key="1">
    <citation type="submission" date="2021-06" db="EMBL/GenBank/DDBJ databases">
        <authorList>
            <person name="Sun Q."/>
            <person name="Li D."/>
        </authorList>
    </citation>
    <scope>NUCLEOTIDE SEQUENCE [LARGE SCALE GENOMIC DNA]</scope>
    <source>
        <strain evidence="1 2">MSJ-40</strain>
    </source>
</reference>
<dbReference type="Pfam" id="PF01475">
    <property type="entry name" value="FUR"/>
    <property type="match status" value="1"/>
</dbReference>
<dbReference type="CDD" id="cd07153">
    <property type="entry name" value="Fur_like"/>
    <property type="match status" value="1"/>
</dbReference>
<dbReference type="PANTHER" id="PTHR33202:SF7">
    <property type="entry name" value="FERRIC UPTAKE REGULATION PROTEIN"/>
    <property type="match status" value="1"/>
</dbReference>